<dbReference type="SUPFAM" id="SSF56219">
    <property type="entry name" value="DNase I-like"/>
    <property type="match status" value="1"/>
</dbReference>
<keyword evidence="1" id="KW-0812">Transmembrane</keyword>
<proteinExistence type="predicted"/>
<keyword evidence="1" id="KW-0472">Membrane</keyword>
<feature type="transmembrane region" description="Helical" evidence="1">
    <location>
        <begin position="26"/>
        <end position="48"/>
    </location>
</feature>
<dbReference type="AlphaFoldDB" id="A0AA36HUU7"/>
<name>A0AA36HUU7_9DINO</name>
<protein>
    <submittedName>
        <fullName evidence="2">Uncharacterized protein</fullName>
    </submittedName>
</protein>
<organism evidence="2 3">
    <name type="scientific">Effrenium voratum</name>
    <dbReference type="NCBI Taxonomy" id="2562239"/>
    <lineage>
        <taxon>Eukaryota</taxon>
        <taxon>Sar</taxon>
        <taxon>Alveolata</taxon>
        <taxon>Dinophyceae</taxon>
        <taxon>Suessiales</taxon>
        <taxon>Symbiodiniaceae</taxon>
        <taxon>Effrenium</taxon>
    </lineage>
</organism>
<evidence type="ECO:0000313" key="2">
    <source>
        <dbReference type="EMBL" id="CAJ1375769.1"/>
    </source>
</evidence>
<dbReference type="Proteomes" id="UP001178507">
    <property type="component" value="Unassembled WGS sequence"/>
</dbReference>
<keyword evidence="3" id="KW-1185">Reference proteome</keyword>
<evidence type="ECO:0000313" key="3">
    <source>
        <dbReference type="Proteomes" id="UP001178507"/>
    </source>
</evidence>
<reference evidence="2" key="1">
    <citation type="submission" date="2023-08" db="EMBL/GenBank/DDBJ databases">
        <authorList>
            <person name="Chen Y."/>
            <person name="Shah S."/>
            <person name="Dougan E. K."/>
            <person name="Thang M."/>
            <person name="Chan C."/>
        </authorList>
    </citation>
    <scope>NUCLEOTIDE SEQUENCE</scope>
</reference>
<keyword evidence="1" id="KW-1133">Transmembrane helix</keyword>
<dbReference type="EMBL" id="CAUJNA010000339">
    <property type="protein sequence ID" value="CAJ1375769.1"/>
    <property type="molecule type" value="Genomic_DNA"/>
</dbReference>
<evidence type="ECO:0000256" key="1">
    <source>
        <dbReference type="SAM" id="Phobius"/>
    </source>
</evidence>
<dbReference type="InterPro" id="IPR036691">
    <property type="entry name" value="Endo/exonu/phosph_ase_sf"/>
</dbReference>
<sequence>MSSRSWHGQHAQLLESDDERSSWGSMPGRVVCPAAAVLMLLGTALVVAPQRMKTIRGSAVGYSADYADQAPQIMLLQFNPHWECFKGPNMEQCGNAVYGMVTRLLNQYQVDFANIVELPPTYKPPEGWAMNCRPGGGGETSCIIWRNSSWEVIEPKTDCWFGRGRACNVMTFNNPNLTLKVSVAGAHFPHGVDTGWYSEFLGVLRYNLEKSKSVTDKVIMLVDSNAGLHQEPDTQMLQKIGALSPHTSQPEMWYKYRTCCNNIGYHLFYDRVAANFGTHLDQVKDAYYGKQSADFHTTPWFAKVAKPNSAAAGEYHQPLMARLSL</sequence>
<comment type="caution">
    <text evidence="2">The sequence shown here is derived from an EMBL/GenBank/DDBJ whole genome shotgun (WGS) entry which is preliminary data.</text>
</comment>
<accession>A0AA36HUU7</accession>
<gene>
    <name evidence="2" type="ORF">EVOR1521_LOCUS4977</name>
</gene>